<dbReference type="PANTHER" id="PTHR42801:SF4">
    <property type="entry name" value="AHPC_TSA FAMILY PROTEIN"/>
    <property type="match status" value="1"/>
</dbReference>
<evidence type="ECO:0000256" key="9">
    <source>
        <dbReference type="ARBA" id="ARBA00032824"/>
    </source>
</evidence>
<dbReference type="SUPFAM" id="SSF52833">
    <property type="entry name" value="Thioredoxin-like"/>
    <property type="match status" value="1"/>
</dbReference>
<organism evidence="16 17">
    <name type="scientific">Waterburya agarophytonicola KI4</name>
    <dbReference type="NCBI Taxonomy" id="2874699"/>
    <lineage>
        <taxon>Bacteria</taxon>
        <taxon>Bacillati</taxon>
        <taxon>Cyanobacteriota</taxon>
        <taxon>Cyanophyceae</taxon>
        <taxon>Pleurocapsales</taxon>
        <taxon>Hyellaceae</taxon>
        <taxon>Waterburya</taxon>
        <taxon>Waterburya agarophytonicola</taxon>
    </lineage>
</organism>
<dbReference type="GO" id="GO:0008379">
    <property type="term" value="F:thioredoxin peroxidase activity"/>
    <property type="evidence" value="ECO:0007669"/>
    <property type="project" value="TreeGrafter"/>
</dbReference>
<dbReference type="CDD" id="cd03017">
    <property type="entry name" value="PRX_BCP"/>
    <property type="match status" value="1"/>
</dbReference>
<evidence type="ECO:0000259" key="15">
    <source>
        <dbReference type="PROSITE" id="PS51352"/>
    </source>
</evidence>
<dbReference type="FunFam" id="3.40.30.10:FF:000007">
    <property type="entry name" value="Thioredoxin-dependent thiol peroxidase"/>
    <property type="match status" value="1"/>
</dbReference>
<accession>A0A964FE24</accession>
<keyword evidence="8" id="KW-0676">Redox-active center</keyword>
<evidence type="ECO:0000256" key="1">
    <source>
        <dbReference type="ARBA" id="ARBA00003330"/>
    </source>
</evidence>
<dbReference type="AlphaFoldDB" id="A0A964FE24"/>
<evidence type="ECO:0000256" key="2">
    <source>
        <dbReference type="ARBA" id="ARBA00011245"/>
    </source>
</evidence>
<comment type="caution">
    <text evidence="16">The sequence shown here is derived from an EMBL/GenBank/DDBJ whole genome shotgun (WGS) entry which is preliminary data.</text>
</comment>
<evidence type="ECO:0000256" key="8">
    <source>
        <dbReference type="ARBA" id="ARBA00023284"/>
    </source>
</evidence>
<comment type="function">
    <text evidence="1">Thiol-specific peroxidase that catalyzes the reduction of hydrogen peroxide and organic hydroperoxides to water and alcohols, respectively. Plays a role in cell protection against oxidative stress by detoxifying peroxides and as sensor of hydrogen peroxide-mediated signaling events.</text>
</comment>
<evidence type="ECO:0000256" key="4">
    <source>
        <dbReference type="ARBA" id="ARBA00022559"/>
    </source>
</evidence>
<dbReference type="GO" id="GO:0045454">
    <property type="term" value="P:cell redox homeostasis"/>
    <property type="evidence" value="ECO:0007669"/>
    <property type="project" value="TreeGrafter"/>
</dbReference>
<proteinExistence type="inferred from homology"/>
<dbReference type="NCBIfam" id="NF006960">
    <property type="entry name" value="PRK09437.1"/>
    <property type="match status" value="1"/>
</dbReference>
<evidence type="ECO:0000313" key="17">
    <source>
        <dbReference type="Proteomes" id="UP000729733"/>
    </source>
</evidence>
<evidence type="ECO:0000256" key="7">
    <source>
        <dbReference type="ARBA" id="ARBA00023157"/>
    </source>
</evidence>
<dbReference type="PIRSF" id="PIRSF000239">
    <property type="entry name" value="AHPC"/>
    <property type="match status" value="1"/>
</dbReference>
<evidence type="ECO:0000256" key="10">
    <source>
        <dbReference type="ARBA" id="ARBA00038489"/>
    </source>
</evidence>
<dbReference type="Pfam" id="PF00578">
    <property type="entry name" value="AhpC-TSA"/>
    <property type="match status" value="1"/>
</dbReference>
<feature type="region of interest" description="Disordered" evidence="14">
    <location>
        <begin position="1"/>
        <end position="21"/>
    </location>
</feature>
<evidence type="ECO:0000256" key="6">
    <source>
        <dbReference type="ARBA" id="ARBA00023002"/>
    </source>
</evidence>
<keyword evidence="17" id="KW-1185">Reference proteome</keyword>
<dbReference type="PANTHER" id="PTHR42801">
    <property type="entry name" value="THIOREDOXIN-DEPENDENT PEROXIDE REDUCTASE"/>
    <property type="match status" value="1"/>
</dbReference>
<feature type="domain" description="Thioredoxin" evidence="15">
    <location>
        <begin position="5"/>
        <end position="158"/>
    </location>
</feature>
<evidence type="ECO:0000256" key="3">
    <source>
        <dbReference type="ARBA" id="ARBA00013017"/>
    </source>
</evidence>
<gene>
    <name evidence="16" type="primary">bcp</name>
    <name evidence="16" type="ORF">I4641_04395</name>
</gene>
<feature type="active site" description="Cysteine sulfenic acid (-SOH) intermediate; for peroxidase activity" evidence="13">
    <location>
        <position position="47"/>
    </location>
</feature>
<protein>
    <recommendedName>
        <fullName evidence="3">thioredoxin-dependent peroxiredoxin</fullName>
        <ecNumber evidence="3">1.11.1.24</ecNumber>
    </recommendedName>
    <alternativeName>
        <fullName evidence="11">Bacterioferritin comigratory protein</fullName>
    </alternativeName>
    <alternativeName>
        <fullName evidence="9">Thioredoxin peroxidase</fullName>
    </alternativeName>
</protein>
<keyword evidence="4 16" id="KW-0575">Peroxidase</keyword>
<comment type="subunit">
    <text evidence="2">Monomer.</text>
</comment>
<dbReference type="InterPro" id="IPR050924">
    <property type="entry name" value="Peroxiredoxin_BCP/PrxQ"/>
</dbReference>
<name>A0A964FE24_9CYAN</name>
<dbReference type="InterPro" id="IPR000866">
    <property type="entry name" value="AhpC/TSA"/>
</dbReference>
<dbReference type="InterPro" id="IPR013766">
    <property type="entry name" value="Thioredoxin_domain"/>
</dbReference>
<sequence>MSNIPQVGQPAHLFTGQDKDGNTVSLKDKQGRWVVLYFYPKDNTPGCTTEAKDFTEHLDEFEKLGADIIGISPDSSKSHGKFIDKHDLSIQLLSDPEHKIIEAYGGWRLKKFMGKEYMGVVRSTFLISPDGKIAQVWDKVRVKTHVEKVLQELKNRVS</sequence>
<dbReference type="GO" id="GO:0034599">
    <property type="term" value="P:cellular response to oxidative stress"/>
    <property type="evidence" value="ECO:0007669"/>
    <property type="project" value="TreeGrafter"/>
</dbReference>
<evidence type="ECO:0000313" key="16">
    <source>
        <dbReference type="EMBL" id="MCC0176215.1"/>
    </source>
</evidence>
<reference evidence="16" key="1">
    <citation type="journal article" date="2021" name="Antonie Van Leeuwenhoek">
        <title>Draft genome and description of Waterburya agarophytonicola gen. nov. sp. nov. (Pleurocapsales, Cyanobacteria): a seaweed symbiont.</title>
        <authorList>
            <person name="Bonthond G."/>
            <person name="Shalygin S."/>
            <person name="Bayer T."/>
            <person name="Weinberger F."/>
        </authorList>
    </citation>
    <scope>NUCLEOTIDE SEQUENCE</scope>
    <source>
        <strain evidence="16">KI4</strain>
    </source>
</reference>
<keyword evidence="6" id="KW-0560">Oxidoreductase</keyword>
<dbReference type="EC" id="1.11.1.24" evidence="3"/>
<dbReference type="Gene3D" id="3.40.30.10">
    <property type="entry name" value="Glutaredoxin"/>
    <property type="match status" value="1"/>
</dbReference>
<dbReference type="RefSeq" id="WP_229639254.1">
    <property type="nucleotide sequence ID" value="NZ_JADWDC010000007.1"/>
</dbReference>
<dbReference type="GO" id="GO:0005737">
    <property type="term" value="C:cytoplasm"/>
    <property type="evidence" value="ECO:0007669"/>
    <property type="project" value="TreeGrafter"/>
</dbReference>
<dbReference type="PROSITE" id="PS51352">
    <property type="entry name" value="THIOREDOXIN_2"/>
    <property type="match status" value="1"/>
</dbReference>
<dbReference type="EMBL" id="JADWDC010000007">
    <property type="protein sequence ID" value="MCC0176215.1"/>
    <property type="molecule type" value="Genomic_DNA"/>
</dbReference>
<comment type="catalytic activity">
    <reaction evidence="12">
        <text>a hydroperoxide + [thioredoxin]-dithiol = an alcohol + [thioredoxin]-disulfide + H2O</text>
        <dbReference type="Rhea" id="RHEA:62620"/>
        <dbReference type="Rhea" id="RHEA-COMP:10698"/>
        <dbReference type="Rhea" id="RHEA-COMP:10700"/>
        <dbReference type="ChEBI" id="CHEBI:15377"/>
        <dbReference type="ChEBI" id="CHEBI:29950"/>
        <dbReference type="ChEBI" id="CHEBI:30879"/>
        <dbReference type="ChEBI" id="CHEBI:35924"/>
        <dbReference type="ChEBI" id="CHEBI:50058"/>
        <dbReference type="EC" id="1.11.1.24"/>
    </reaction>
</comment>
<evidence type="ECO:0000256" key="5">
    <source>
        <dbReference type="ARBA" id="ARBA00022862"/>
    </source>
</evidence>
<evidence type="ECO:0000256" key="12">
    <source>
        <dbReference type="ARBA" id="ARBA00049091"/>
    </source>
</evidence>
<evidence type="ECO:0000256" key="11">
    <source>
        <dbReference type="ARBA" id="ARBA00041373"/>
    </source>
</evidence>
<evidence type="ECO:0000256" key="13">
    <source>
        <dbReference type="PIRSR" id="PIRSR000239-1"/>
    </source>
</evidence>
<dbReference type="InterPro" id="IPR024706">
    <property type="entry name" value="Peroxiredoxin_AhpC-typ"/>
</dbReference>
<keyword evidence="7" id="KW-1015">Disulfide bond</keyword>
<comment type="similarity">
    <text evidence="10">Belongs to the peroxiredoxin family. BCP/PrxQ subfamily.</text>
</comment>
<dbReference type="InterPro" id="IPR036249">
    <property type="entry name" value="Thioredoxin-like_sf"/>
</dbReference>
<keyword evidence="5" id="KW-0049">Antioxidant</keyword>
<evidence type="ECO:0000256" key="14">
    <source>
        <dbReference type="SAM" id="MobiDB-lite"/>
    </source>
</evidence>
<dbReference type="Proteomes" id="UP000729733">
    <property type="component" value="Unassembled WGS sequence"/>
</dbReference>